<dbReference type="EMBL" id="HACA01014042">
    <property type="protein sequence ID" value="CDW31403.1"/>
    <property type="molecule type" value="Transcribed_RNA"/>
</dbReference>
<sequence length="43" mass="5444">MDFLLVLFKPKKYLRDLFKVYFKYDLKDLKDIIRIKHFCFILD</sequence>
<name>A0A0K2TZJ4_LEPSM</name>
<protein>
    <submittedName>
        <fullName evidence="1">Uncharacterized protein</fullName>
    </submittedName>
</protein>
<proteinExistence type="predicted"/>
<organism evidence="1">
    <name type="scientific">Lepeophtheirus salmonis</name>
    <name type="common">Salmon louse</name>
    <name type="synonym">Caligus salmonis</name>
    <dbReference type="NCBI Taxonomy" id="72036"/>
    <lineage>
        <taxon>Eukaryota</taxon>
        <taxon>Metazoa</taxon>
        <taxon>Ecdysozoa</taxon>
        <taxon>Arthropoda</taxon>
        <taxon>Crustacea</taxon>
        <taxon>Multicrustacea</taxon>
        <taxon>Hexanauplia</taxon>
        <taxon>Copepoda</taxon>
        <taxon>Siphonostomatoida</taxon>
        <taxon>Caligidae</taxon>
        <taxon>Lepeophtheirus</taxon>
    </lineage>
</organism>
<reference evidence="1" key="1">
    <citation type="submission" date="2014-05" db="EMBL/GenBank/DDBJ databases">
        <authorList>
            <person name="Chronopoulou M."/>
        </authorList>
    </citation>
    <scope>NUCLEOTIDE SEQUENCE</scope>
    <source>
        <tissue evidence="1">Whole organism</tissue>
    </source>
</reference>
<dbReference type="AlphaFoldDB" id="A0A0K2TZJ4"/>
<evidence type="ECO:0000313" key="1">
    <source>
        <dbReference type="EMBL" id="CDW31403.1"/>
    </source>
</evidence>
<accession>A0A0K2TZJ4</accession>